<sequence>RKKLQMNVKAIHMIFCALSPNEYNRVSSYDLTKEMWDRLKVTYEGSNQEYELFKMLDDESITRMYTRFNIRNALNSLGKSYTNNKMVRKILRKVQKVSFPKKQNQKKPFKKTPKTKEEEPKKLEEVTCYEYNKTRHYKSDCPGLKKKKEYFKKKRATIAT</sequence>
<dbReference type="EMBL" id="BDDD01000109">
    <property type="protein sequence ID" value="GAV59391.1"/>
    <property type="molecule type" value="Genomic_DNA"/>
</dbReference>
<dbReference type="GO" id="GO:0003676">
    <property type="term" value="F:nucleic acid binding"/>
    <property type="evidence" value="ECO:0007669"/>
    <property type="project" value="InterPro"/>
</dbReference>
<keyword evidence="3" id="KW-1185">Reference proteome</keyword>
<gene>
    <name evidence="2" type="ORF">CFOL_v3_02922</name>
</gene>
<dbReference type="AlphaFoldDB" id="A0A1Q3AUI3"/>
<proteinExistence type="predicted"/>
<feature type="compositionally biased region" description="Basic residues" evidence="1">
    <location>
        <begin position="103"/>
        <end position="113"/>
    </location>
</feature>
<feature type="region of interest" description="Disordered" evidence="1">
    <location>
        <begin position="97"/>
        <end position="120"/>
    </location>
</feature>
<reference evidence="3" key="1">
    <citation type="submission" date="2016-04" db="EMBL/GenBank/DDBJ databases">
        <title>Cephalotus genome sequencing.</title>
        <authorList>
            <person name="Fukushima K."/>
            <person name="Hasebe M."/>
            <person name="Fang X."/>
        </authorList>
    </citation>
    <scope>NUCLEOTIDE SEQUENCE [LARGE SCALE GENOMIC DNA]</scope>
    <source>
        <strain evidence="3">cv. St1</strain>
    </source>
</reference>
<dbReference type="Proteomes" id="UP000187406">
    <property type="component" value="Unassembled WGS sequence"/>
</dbReference>
<name>A0A1Q3AUI3_CEPFO</name>
<dbReference type="SUPFAM" id="SSF57756">
    <property type="entry name" value="Retrovirus zinc finger-like domains"/>
    <property type="match status" value="1"/>
</dbReference>
<dbReference type="Pfam" id="PF14223">
    <property type="entry name" value="Retrotran_gag_2"/>
    <property type="match status" value="1"/>
</dbReference>
<comment type="caution">
    <text evidence="2">The sequence shown here is derived from an EMBL/GenBank/DDBJ whole genome shotgun (WGS) entry which is preliminary data.</text>
</comment>
<dbReference type="InParanoid" id="A0A1Q3AUI3"/>
<dbReference type="GO" id="GO:0008270">
    <property type="term" value="F:zinc ion binding"/>
    <property type="evidence" value="ECO:0007669"/>
    <property type="project" value="InterPro"/>
</dbReference>
<feature type="non-terminal residue" evidence="2">
    <location>
        <position position="160"/>
    </location>
</feature>
<dbReference type="InterPro" id="IPR036875">
    <property type="entry name" value="Znf_CCHC_sf"/>
</dbReference>
<evidence type="ECO:0000313" key="2">
    <source>
        <dbReference type="EMBL" id="GAV59391.1"/>
    </source>
</evidence>
<organism evidence="2 3">
    <name type="scientific">Cephalotus follicularis</name>
    <name type="common">Albany pitcher plant</name>
    <dbReference type="NCBI Taxonomy" id="3775"/>
    <lineage>
        <taxon>Eukaryota</taxon>
        <taxon>Viridiplantae</taxon>
        <taxon>Streptophyta</taxon>
        <taxon>Embryophyta</taxon>
        <taxon>Tracheophyta</taxon>
        <taxon>Spermatophyta</taxon>
        <taxon>Magnoliopsida</taxon>
        <taxon>eudicotyledons</taxon>
        <taxon>Gunneridae</taxon>
        <taxon>Pentapetalae</taxon>
        <taxon>rosids</taxon>
        <taxon>fabids</taxon>
        <taxon>Oxalidales</taxon>
        <taxon>Cephalotaceae</taxon>
        <taxon>Cephalotus</taxon>
    </lineage>
</organism>
<dbReference type="PANTHER" id="PTHR34676:SF8">
    <property type="entry name" value="TRANSMEMBRANE PROTEIN"/>
    <property type="match status" value="1"/>
</dbReference>
<evidence type="ECO:0000313" key="3">
    <source>
        <dbReference type="Proteomes" id="UP000187406"/>
    </source>
</evidence>
<feature type="non-terminal residue" evidence="2">
    <location>
        <position position="1"/>
    </location>
</feature>
<accession>A0A1Q3AUI3</accession>
<evidence type="ECO:0000256" key="1">
    <source>
        <dbReference type="SAM" id="MobiDB-lite"/>
    </source>
</evidence>
<dbReference type="PANTHER" id="PTHR34676">
    <property type="entry name" value="DUF4219 DOMAIN-CONTAINING PROTEIN-RELATED"/>
    <property type="match status" value="1"/>
</dbReference>
<protein>
    <submittedName>
        <fullName evidence="2">UBN2 domain-containing protein</fullName>
    </submittedName>
</protein>